<evidence type="ECO:0000256" key="4">
    <source>
        <dbReference type="ARBA" id="ARBA00023136"/>
    </source>
</evidence>
<evidence type="ECO:0000256" key="1">
    <source>
        <dbReference type="ARBA" id="ARBA00004141"/>
    </source>
</evidence>
<feature type="transmembrane region" description="Helical" evidence="5">
    <location>
        <begin position="176"/>
        <end position="195"/>
    </location>
</feature>
<proteinExistence type="predicted"/>
<dbReference type="Gene3D" id="1.20.1250.20">
    <property type="entry name" value="MFS general substrate transporter like domains"/>
    <property type="match status" value="1"/>
</dbReference>
<feature type="transmembrane region" description="Helical" evidence="5">
    <location>
        <begin position="100"/>
        <end position="120"/>
    </location>
</feature>
<dbReference type="SUPFAM" id="SSF103473">
    <property type="entry name" value="MFS general substrate transporter"/>
    <property type="match status" value="1"/>
</dbReference>
<dbReference type="EMBL" id="JBFXLU010000307">
    <property type="protein sequence ID" value="KAL2830380.1"/>
    <property type="molecule type" value="Genomic_DNA"/>
</dbReference>
<evidence type="ECO:0000313" key="6">
    <source>
        <dbReference type="EMBL" id="KAL2830380.1"/>
    </source>
</evidence>
<reference evidence="6 7" key="1">
    <citation type="submission" date="2024-07" db="EMBL/GenBank/DDBJ databases">
        <title>Section-level genome sequencing and comparative genomics of Aspergillus sections Usti and Cavernicolus.</title>
        <authorList>
            <consortium name="Lawrence Berkeley National Laboratory"/>
            <person name="Nybo J.L."/>
            <person name="Vesth T.C."/>
            <person name="Theobald S."/>
            <person name="Frisvad J.C."/>
            <person name="Larsen T.O."/>
            <person name="Kjaerboelling I."/>
            <person name="Rothschild-Mancinelli K."/>
            <person name="Lyhne E.K."/>
            <person name="Kogle M.E."/>
            <person name="Barry K."/>
            <person name="Clum A."/>
            <person name="Na H."/>
            <person name="Ledsgaard L."/>
            <person name="Lin J."/>
            <person name="Lipzen A."/>
            <person name="Kuo A."/>
            <person name="Riley R."/>
            <person name="Mondo S."/>
            <person name="Labutti K."/>
            <person name="Haridas S."/>
            <person name="Pangalinan J."/>
            <person name="Salamov A.A."/>
            <person name="Simmons B.A."/>
            <person name="Magnuson J.K."/>
            <person name="Chen J."/>
            <person name="Drula E."/>
            <person name="Henrissat B."/>
            <person name="Wiebenga A."/>
            <person name="Lubbers R.J."/>
            <person name="Gomes A.C."/>
            <person name="Makela M.R."/>
            <person name="Stajich J."/>
            <person name="Grigoriev I.V."/>
            <person name="Mortensen U.H."/>
            <person name="De Vries R.P."/>
            <person name="Baker S.E."/>
            <person name="Andersen M.R."/>
        </authorList>
    </citation>
    <scope>NUCLEOTIDE SEQUENCE [LARGE SCALE GENOMIC DNA]</scope>
    <source>
        <strain evidence="6 7">CBS 123904</strain>
    </source>
</reference>
<dbReference type="Proteomes" id="UP001610446">
    <property type="component" value="Unassembled WGS sequence"/>
</dbReference>
<evidence type="ECO:0000256" key="5">
    <source>
        <dbReference type="SAM" id="Phobius"/>
    </source>
</evidence>
<accession>A0ABR4IRH5</accession>
<feature type="transmembrane region" description="Helical" evidence="5">
    <location>
        <begin position="300"/>
        <end position="318"/>
    </location>
</feature>
<comment type="subcellular location">
    <subcellularLocation>
        <location evidence="1">Membrane</location>
        <topology evidence="1">Multi-pass membrane protein</topology>
    </subcellularLocation>
</comment>
<protein>
    <submittedName>
        <fullName evidence="6">Major facilitator superfamily domain-containing protein</fullName>
    </submittedName>
</protein>
<dbReference type="PANTHER" id="PTHR23502:SF60">
    <property type="entry name" value="MAJOR FACILITATOR SUPERFAMILY (MFS) PROFILE DOMAIN-CONTAINING PROTEIN-RELATED"/>
    <property type="match status" value="1"/>
</dbReference>
<comment type="caution">
    <text evidence="6">The sequence shown here is derived from an EMBL/GenBank/DDBJ whole genome shotgun (WGS) entry which is preliminary data.</text>
</comment>
<name>A0ABR4IRH5_9EURO</name>
<evidence type="ECO:0000256" key="3">
    <source>
        <dbReference type="ARBA" id="ARBA00022989"/>
    </source>
</evidence>
<keyword evidence="4 5" id="KW-0472">Membrane</keyword>
<feature type="transmembrane region" description="Helical" evidence="5">
    <location>
        <begin position="324"/>
        <end position="347"/>
    </location>
</feature>
<sequence length="359" mass="39172">MVSGGVESPISPGIPRKGEHSAPFPFQGEFVEDPISPVLSLPNSLACLMVAAADQPNDHRRAGLGLPLAIANHLARQDSYWVTLGPILGGVITNSIGWRWLFWVLSIFDGALTFAAIFWFPECYEQVLLHWKASKLRKETGGLPYHTEWDIHSQPLATKLKRSVSRPFWLLATQPILQIISIFLAYNFGTLYLVLTELASVWTDRYHHSVSVSGLHYISLAAKPPRNTASHSSSQGSSSPAGLLIYGWAAQALAPGIVVDIGATFFNLGIIMSTQSDQQYVMEAFNGSGHVATASAASQFLRNIFAFCFPLFAPAMYGRLGQGWGNSLLAFVFFGIGVPAPVVLWRFGARLRTKGGRVL</sequence>
<evidence type="ECO:0000313" key="7">
    <source>
        <dbReference type="Proteomes" id="UP001610446"/>
    </source>
</evidence>
<keyword evidence="3 5" id="KW-1133">Transmembrane helix</keyword>
<gene>
    <name evidence="6" type="ORF">BJY01DRAFT_254665</name>
</gene>
<dbReference type="PANTHER" id="PTHR23502">
    <property type="entry name" value="MAJOR FACILITATOR SUPERFAMILY"/>
    <property type="match status" value="1"/>
</dbReference>
<organism evidence="6 7">
    <name type="scientific">Aspergillus pseudoustus</name>
    <dbReference type="NCBI Taxonomy" id="1810923"/>
    <lineage>
        <taxon>Eukaryota</taxon>
        <taxon>Fungi</taxon>
        <taxon>Dikarya</taxon>
        <taxon>Ascomycota</taxon>
        <taxon>Pezizomycotina</taxon>
        <taxon>Eurotiomycetes</taxon>
        <taxon>Eurotiomycetidae</taxon>
        <taxon>Eurotiales</taxon>
        <taxon>Aspergillaceae</taxon>
        <taxon>Aspergillus</taxon>
        <taxon>Aspergillus subgen. Nidulantes</taxon>
    </lineage>
</organism>
<keyword evidence="2 5" id="KW-0812">Transmembrane</keyword>
<keyword evidence="7" id="KW-1185">Reference proteome</keyword>
<dbReference type="InterPro" id="IPR036259">
    <property type="entry name" value="MFS_trans_sf"/>
</dbReference>
<evidence type="ECO:0000256" key="2">
    <source>
        <dbReference type="ARBA" id="ARBA00022692"/>
    </source>
</evidence>